<evidence type="ECO:0000313" key="2">
    <source>
        <dbReference type="EMBL" id="BAN20236.1"/>
    </source>
</evidence>
<reference evidence="2" key="1">
    <citation type="journal article" date="2013" name="PLoS ONE">
        <title>Gene expression in gut symbiotic organ of stinkbug affected by extracellular bacterial symbiont.</title>
        <authorList>
            <person name="Futahashi R."/>
            <person name="Tanaka K."/>
            <person name="Tanahashi M."/>
            <person name="Nikoh N."/>
            <person name="Kikuchi Y."/>
            <person name="Lee B.L."/>
            <person name="Fukatsu T."/>
        </authorList>
    </citation>
    <scope>NUCLEOTIDE SEQUENCE</scope>
    <source>
        <tissue evidence="2">Midgut</tissue>
    </source>
</reference>
<proteinExistence type="evidence at transcript level"/>
<evidence type="ECO:0000256" key="1">
    <source>
        <dbReference type="SAM" id="SignalP"/>
    </source>
</evidence>
<organism evidence="2">
    <name type="scientific">Riptortus pedestris</name>
    <name type="common">Bean bug</name>
    <dbReference type="NCBI Taxonomy" id="329032"/>
    <lineage>
        <taxon>Eukaryota</taxon>
        <taxon>Metazoa</taxon>
        <taxon>Ecdysozoa</taxon>
        <taxon>Arthropoda</taxon>
        <taxon>Hexapoda</taxon>
        <taxon>Insecta</taxon>
        <taxon>Pterygota</taxon>
        <taxon>Neoptera</taxon>
        <taxon>Paraneoptera</taxon>
        <taxon>Hemiptera</taxon>
        <taxon>Heteroptera</taxon>
        <taxon>Panheteroptera</taxon>
        <taxon>Pentatomomorpha</taxon>
        <taxon>Coreoidea</taxon>
        <taxon>Alydidae</taxon>
        <taxon>Riptortus</taxon>
    </lineage>
</organism>
<name>R4WN46_RIPPE</name>
<dbReference type="EMBL" id="AK417021">
    <property type="protein sequence ID" value="BAN20236.1"/>
    <property type="molecule type" value="mRNA"/>
</dbReference>
<feature type="signal peptide" evidence="1">
    <location>
        <begin position="1"/>
        <end position="18"/>
    </location>
</feature>
<accession>R4WN46</accession>
<keyword evidence="1" id="KW-0732">Signal</keyword>
<dbReference type="AlphaFoldDB" id="R4WN46"/>
<sequence>MVPIISIILLISLTIAEAEDSIKQGDVGVIVDHCSKTKYCGRGFLCCGNTHCCPNSMYCCWPQWCRPLCCRYPFFQPTSNSGCPHALPSVTPAKRPKEAIEHMDTMVSSE</sequence>
<protein>
    <submittedName>
        <fullName evidence="2">Cysteine rich secreted protein</fullName>
    </submittedName>
</protein>
<feature type="chain" id="PRO_5004372502" evidence="1">
    <location>
        <begin position="19"/>
        <end position="110"/>
    </location>
</feature>